<gene>
    <name evidence="2" type="ORF">UB32_00550</name>
</gene>
<dbReference type="PATRIC" id="fig|285983.3.peg.3626"/>
<keyword evidence="3" id="KW-1185">Reference proteome</keyword>
<sequence>MKFPLQGCFNTRRDMGTVPRSLFVNGFVGGGVVWVLLIFFVGLFHAYSKAMGLIQGFFLFNKIRT</sequence>
<feature type="transmembrane region" description="Helical" evidence="1">
    <location>
        <begin position="22"/>
        <end position="44"/>
    </location>
</feature>
<keyword evidence="1" id="KW-0812">Transmembrane</keyword>
<dbReference type="Proteomes" id="UP000032512">
    <property type="component" value="Unassembled WGS sequence"/>
</dbReference>
<accession>A0A0D6ZFK4</accession>
<name>A0A0D6ZFK4_9BACI</name>
<keyword evidence="1" id="KW-0472">Membrane</keyword>
<dbReference type="AlphaFoldDB" id="A0A0D6ZFK4"/>
<evidence type="ECO:0000256" key="1">
    <source>
        <dbReference type="SAM" id="Phobius"/>
    </source>
</evidence>
<dbReference type="EMBL" id="JXIQ01000003">
    <property type="protein sequence ID" value="KIY23856.1"/>
    <property type="molecule type" value="Genomic_DNA"/>
</dbReference>
<organism evidence="2 3">
    <name type="scientific">Mesobacillus subterraneus</name>
    <dbReference type="NCBI Taxonomy" id="285983"/>
    <lineage>
        <taxon>Bacteria</taxon>
        <taxon>Bacillati</taxon>
        <taxon>Bacillota</taxon>
        <taxon>Bacilli</taxon>
        <taxon>Bacillales</taxon>
        <taxon>Bacillaceae</taxon>
        <taxon>Mesobacillus</taxon>
    </lineage>
</organism>
<reference evidence="2 3" key="1">
    <citation type="submission" date="2015-01" db="EMBL/GenBank/DDBJ databases">
        <title>Draft genome sequences of the supercritical CO2 tolerant bacteria Bacillus subterraneus MITOT1 and Bacillus cereus MIT0214.</title>
        <authorList>
            <person name="Peet K.C."/>
            <person name="Thompson J.R."/>
        </authorList>
    </citation>
    <scope>NUCLEOTIDE SEQUENCE [LARGE SCALE GENOMIC DNA]</scope>
    <source>
        <strain evidence="2 3">MITOT1</strain>
    </source>
</reference>
<dbReference type="RefSeq" id="WP_044390326.1">
    <property type="nucleotide sequence ID" value="NZ_JXIQ01000003.1"/>
</dbReference>
<keyword evidence="1" id="KW-1133">Transmembrane helix</keyword>
<proteinExistence type="predicted"/>
<evidence type="ECO:0000313" key="3">
    <source>
        <dbReference type="Proteomes" id="UP000032512"/>
    </source>
</evidence>
<evidence type="ECO:0000313" key="2">
    <source>
        <dbReference type="EMBL" id="KIY23856.1"/>
    </source>
</evidence>
<comment type="caution">
    <text evidence="2">The sequence shown here is derived from an EMBL/GenBank/DDBJ whole genome shotgun (WGS) entry which is preliminary data.</text>
</comment>
<protein>
    <submittedName>
        <fullName evidence="2">Uncharacterized protein</fullName>
    </submittedName>
</protein>